<comment type="pathway">
    <text evidence="1 7">Carbohydrate degradation; glycolysis; pyruvate from D-glyceraldehyde 3-phosphate: step 3/5.</text>
</comment>
<dbReference type="GO" id="GO:0006096">
    <property type="term" value="P:glycolytic process"/>
    <property type="evidence" value="ECO:0007669"/>
    <property type="project" value="UniProtKB-UniRule"/>
</dbReference>
<dbReference type="CDD" id="cd16010">
    <property type="entry name" value="iPGM"/>
    <property type="match status" value="1"/>
</dbReference>
<feature type="domain" description="BPG-independent PGAM N-terminal" evidence="12">
    <location>
        <begin position="85"/>
        <end position="296"/>
    </location>
</feature>
<dbReference type="Gene3D" id="3.40.720.10">
    <property type="entry name" value="Alkaline Phosphatase, subunit A"/>
    <property type="match status" value="1"/>
</dbReference>
<dbReference type="EC" id="5.4.2.12" evidence="7"/>
<feature type="binding site" evidence="7 9">
    <location>
        <position position="188"/>
    </location>
    <ligand>
        <name>substrate</name>
    </ligand>
</feature>
<dbReference type="EMBL" id="MH281630">
    <property type="protein sequence ID" value="AYR06529.1"/>
    <property type="molecule type" value="Genomic_DNA"/>
</dbReference>
<dbReference type="UniPathway" id="UPA00109">
    <property type="reaction ID" value="UER00186"/>
</dbReference>
<dbReference type="NCBIfam" id="TIGR01307">
    <property type="entry name" value="pgm_bpd_ind"/>
    <property type="match status" value="1"/>
</dbReference>
<geneLocation type="plastid" evidence="13"/>
<dbReference type="PIRSF" id="PIRSF001492">
    <property type="entry name" value="IPGAM"/>
    <property type="match status" value="1"/>
</dbReference>
<dbReference type="PANTHER" id="PTHR31637:SF0">
    <property type="entry name" value="2,3-BISPHOSPHOGLYCERATE-INDEPENDENT PHOSPHOGLYCERATE MUTASE"/>
    <property type="match status" value="1"/>
</dbReference>
<comment type="similarity">
    <text evidence="2 7">Belongs to the BPG-independent phosphoglycerate mutase family.</text>
</comment>
<evidence type="ECO:0000256" key="2">
    <source>
        <dbReference type="ARBA" id="ARBA00008819"/>
    </source>
</evidence>
<dbReference type="AlphaFoldDB" id="A0A3G3MI69"/>
<comment type="function">
    <text evidence="7">Catalyzes the interconversion of 2-phosphoglycerate and 3-phosphoglycerate.</text>
</comment>
<dbReference type="HAMAP" id="MF_01038">
    <property type="entry name" value="GpmI"/>
    <property type="match status" value="1"/>
</dbReference>
<evidence type="ECO:0000256" key="4">
    <source>
        <dbReference type="ARBA" id="ARBA00023152"/>
    </source>
</evidence>
<dbReference type="FunFam" id="3.40.1450.10:FF:000002">
    <property type="entry name" value="2,3-bisphosphoglycerate-independent phosphoglycerate mutase"/>
    <property type="match status" value="1"/>
</dbReference>
<dbReference type="InterPro" id="IPR006124">
    <property type="entry name" value="Metalloenzyme"/>
</dbReference>
<evidence type="ECO:0000256" key="1">
    <source>
        <dbReference type="ARBA" id="ARBA00004798"/>
    </source>
</evidence>
<accession>A0A3G3MI69</accession>
<feature type="binding site" evidence="7 10">
    <location>
        <position position="404"/>
    </location>
    <ligand>
        <name>Mn(2+)</name>
        <dbReference type="ChEBI" id="CHEBI:29035"/>
        <label>1</label>
    </ligand>
</feature>
<evidence type="ECO:0000256" key="5">
    <source>
        <dbReference type="ARBA" id="ARBA00023211"/>
    </source>
</evidence>
<feature type="binding site" evidence="7 10">
    <location>
        <position position="400"/>
    </location>
    <ligand>
        <name>Mn(2+)</name>
        <dbReference type="ChEBI" id="CHEBI:29035"/>
        <label>1</label>
    </ligand>
</feature>
<dbReference type="InterPro" id="IPR005995">
    <property type="entry name" value="Pgm_bpd_ind"/>
</dbReference>
<feature type="active site" description="Phosphoserine intermediate" evidence="7 8">
    <location>
        <position position="65"/>
    </location>
</feature>
<dbReference type="Pfam" id="PF06415">
    <property type="entry name" value="iPGM_N"/>
    <property type="match status" value="1"/>
</dbReference>
<dbReference type="SUPFAM" id="SSF64158">
    <property type="entry name" value="2,3-Bisphosphoglycerate-independent phosphoglycerate mutase, substrate-binding domain"/>
    <property type="match status" value="1"/>
</dbReference>
<evidence type="ECO:0000256" key="8">
    <source>
        <dbReference type="PIRSR" id="PIRSR001492-1"/>
    </source>
</evidence>
<evidence type="ECO:0000256" key="7">
    <source>
        <dbReference type="HAMAP-Rule" id="MF_01038"/>
    </source>
</evidence>
<dbReference type="InterPro" id="IPR011258">
    <property type="entry name" value="BPG-indep_PGM_N"/>
</dbReference>
<dbReference type="InterPro" id="IPR017850">
    <property type="entry name" value="Alkaline_phosphatase_core_sf"/>
</dbReference>
<feature type="domain" description="Metalloenzyme" evidence="11">
    <location>
        <begin position="8"/>
        <end position="505"/>
    </location>
</feature>
<comment type="catalytic activity">
    <reaction evidence="7">
        <text>(2R)-2-phosphoglycerate = (2R)-3-phosphoglycerate</text>
        <dbReference type="Rhea" id="RHEA:15901"/>
        <dbReference type="ChEBI" id="CHEBI:58272"/>
        <dbReference type="ChEBI" id="CHEBI:58289"/>
        <dbReference type="EC" id="5.4.2.12"/>
    </reaction>
</comment>
<feature type="binding site" evidence="7 9">
    <location>
        <begin position="156"/>
        <end position="157"/>
    </location>
    <ligand>
        <name>substrate</name>
    </ligand>
</feature>
<feature type="binding site" evidence="7 9">
    <location>
        <position position="333"/>
    </location>
    <ligand>
        <name>substrate</name>
    </ligand>
</feature>
<dbReference type="InterPro" id="IPR036646">
    <property type="entry name" value="PGAM_B_sf"/>
</dbReference>
<organism evidence="13">
    <name type="scientific">Rhodogorgon sp</name>
    <dbReference type="NCBI Taxonomy" id="2485824"/>
    <lineage>
        <taxon>Eukaryota</taxon>
        <taxon>Rhodophyta</taxon>
        <taxon>Florideophyceae</taxon>
        <taxon>Corallinophycidae</taxon>
        <taxon>Rhodogorgonales</taxon>
        <taxon>Rhodogorgonaceae</taxon>
        <taxon>Rhodogorgon</taxon>
    </lineage>
</organism>
<evidence type="ECO:0000256" key="9">
    <source>
        <dbReference type="PIRSR" id="PIRSR001492-2"/>
    </source>
</evidence>
<keyword evidence="6 7" id="KW-0413">Isomerase</keyword>
<feature type="binding site" evidence="7 9">
    <location>
        <position position="126"/>
    </location>
    <ligand>
        <name>substrate</name>
    </ligand>
</feature>
<name>A0A3G3MI69_9FLOR</name>
<reference evidence="13" key="1">
    <citation type="journal article" date="2018" name="Genome Biol. Evol.">
        <title>Mitochondrial and Plastid Genomes from Coralline Red Algae Provide Insights into the Incongruent Evolutionary Histories of Organelles.</title>
        <authorList>
            <person name="Lee J."/>
            <person name="Song H.J."/>
            <person name="In Park S."/>
            <person name="Lee Y.M."/>
            <person name="Jeong S.Y."/>
            <person name="Oh Cho T."/>
            <person name="Kim J.H."/>
            <person name="Choi H.G."/>
            <person name="Choi C.G."/>
            <person name="Nelson W.A."/>
            <person name="Fredericq S."/>
            <person name="Bhattacharya D."/>
            <person name="Su Yoon H."/>
        </authorList>
    </citation>
    <scope>NUCLEOTIDE SEQUENCE</scope>
</reference>
<dbReference type="GO" id="GO:0005829">
    <property type="term" value="C:cytosol"/>
    <property type="evidence" value="ECO:0007669"/>
    <property type="project" value="TreeGrafter"/>
</dbReference>
<gene>
    <name evidence="13" type="primary">pgmA</name>
    <name evidence="7" type="synonym">gpmI</name>
</gene>
<feature type="binding site" evidence="7 10">
    <location>
        <position position="442"/>
    </location>
    <ligand>
        <name>Mn(2+)</name>
        <dbReference type="ChEBI" id="CHEBI:29035"/>
        <label>2</label>
    </ligand>
</feature>
<keyword evidence="5 7" id="KW-0464">Manganese</keyword>
<evidence type="ECO:0000259" key="11">
    <source>
        <dbReference type="Pfam" id="PF01676"/>
    </source>
</evidence>
<feature type="binding site" evidence="7 10">
    <location>
        <position position="441"/>
    </location>
    <ligand>
        <name>Mn(2+)</name>
        <dbReference type="ChEBI" id="CHEBI:29035"/>
        <label>2</label>
    </ligand>
</feature>
<keyword evidence="3 7" id="KW-0479">Metal-binding</keyword>
<dbReference type="GO" id="GO:0030145">
    <property type="term" value="F:manganese ion binding"/>
    <property type="evidence" value="ECO:0007669"/>
    <property type="project" value="UniProtKB-UniRule"/>
</dbReference>
<comment type="cofactor">
    <cofactor evidence="7">
        <name>Mn(2+)</name>
        <dbReference type="ChEBI" id="CHEBI:29035"/>
    </cofactor>
    <text evidence="7">Binds 2 manganese ions per subunit.</text>
</comment>
<dbReference type="Pfam" id="PF01676">
    <property type="entry name" value="Metalloenzyme"/>
    <property type="match status" value="1"/>
</dbReference>
<feature type="binding site" evidence="7 9">
    <location>
        <position position="194"/>
    </location>
    <ligand>
        <name>substrate</name>
    </ligand>
</feature>
<evidence type="ECO:0000256" key="3">
    <source>
        <dbReference type="ARBA" id="ARBA00022723"/>
    </source>
</evidence>
<feature type="binding site" evidence="7 10">
    <location>
        <position position="459"/>
    </location>
    <ligand>
        <name>Mn(2+)</name>
        <dbReference type="ChEBI" id="CHEBI:29035"/>
        <label>1</label>
    </ligand>
</feature>
<evidence type="ECO:0000259" key="12">
    <source>
        <dbReference type="Pfam" id="PF06415"/>
    </source>
</evidence>
<evidence type="ECO:0000313" key="13">
    <source>
        <dbReference type="EMBL" id="AYR06529.1"/>
    </source>
</evidence>
<protein>
    <recommendedName>
        <fullName evidence="7">2,3-bisphosphoglycerate-independent phosphoglycerate mutase</fullName>
        <shortName evidence="7">BPG-independent PGAM</shortName>
        <shortName evidence="7">Phosphoglyceromutase</shortName>
        <shortName evidence="7">iPGM</shortName>
        <ecNumber evidence="7">5.4.2.12</ecNumber>
    </recommendedName>
</protein>
<evidence type="ECO:0000256" key="6">
    <source>
        <dbReference type="ARBA" id="ARBA00023235"/>
    </source>
</evidence>
<sequence>MKNQPIYPIILTILDGWGYSNSHHGNAIKLAHTPTMDLLWHKYPKALLNASGEDVGLPITQMGNSEVGHMTIGAGRTIDQDLVRINRSIHANEFFQNHILHYIHNITYKKSKKLHLIGLCSDGGVHSHINHLQALIKFSKTYHTLEVCIHLITDGRDTKPQEAIRFINTIEDSIKDTVNINICTISGRYYSMDRDCRWDRIEKTYITLTEDKVDTKYLNNPISVIEDNYKKHIYDEFIIPTRTKEGKIENDDSIIFFNFRSDRMRQLLQCFAKANFKGFKKKNITDLKIATFTVYDSSLNASIVFPEPKKNKFLGEIISEHGLKQFRLAETEKYAHVTYFFNGGVEEPFIGEDRELIPSPQVNVYDSTPEMSAEQITQSIIKAIDKNIYHLLIINYANPDMIGHTGNLNATIQAIETIDTCIYTLFKKAQEINATLIITADHGNAEQMLDSNNKPCKSHTVNPVPFIVVQNKHSNNIKHKYVRYLYDRGSLIDIAPTILDLLDIKIPEEMNGQSLLNKTREKTTTILESSTSYNYN</sequence>
<proteinExistence type="inferred from homology"/>
<dbReference type="Gene3D" id="3.40.1450.10">
    <property type="entry name" value="BPG-independent phosphoglycerate mutase, domain B"/>
    <property type="match status" value="1"/>
</dbReference>
<feature type="binding site" evidence="7 10">
    <location>
        <position position="65"/>
    </location>
    <ligand>
        <name>Mn(2+)</name>
        <dbReference type="ChEBI" id="CHEBI:29035"/>
        <label>2</label>
    </ligand>
</feature>
<evidence type="ECO:0000256" key="10">
    <source>
        <dbReference type="PIRSR" id="PIRSR001492-3"/>
    </source>
</evidence>
<keyword evidence="13" id="KW-0934">Plastid</keyword>
<dbReference type="SUPFAM" id="SSF53649">
    <property type="entry name" value="Alkaline phosphatase-like"/>
    <property type="match status" value="1"/>
</dbReference>
<dbReference type="PANTHER" id="PTHR31637">
    <property type="entry name" value="2,3-BISPHOSPHOGLYCERATE-INDEPENDENT PHOSPHOGLYCERATE MUTASE"/>
    <property type="match status" value="1"/>
</dbReference>
<keyword evidence="4 7" id="KW-0324">Glycolysis</keyword>
<dbReference type="GO" id="GO:0006007">
    <property type="term" value="P:glucose catabolic process"/>
    <property type="evidence" value="ECO:0007669"/>
    <property type="project" value="InterPro"/>
</dbReference>
<feature type="binding site" evidence="7 10">
    <location>
        <position position="15"/>
    </location>
    <ligand>
        <name>Mn(2+)</name>
        <dbReference type="ChEBI" id="CHEBI:29035"/>
        <label>2</label>
    </ligand>
</feature>
<dbReference type="GO" id="GO:0004619">
    <property type="term" value="F:phosphoglycerate mutase activity"/>
    <property type="evidence" value="ECO:0007669"/>
    <property type="project" value="UniProtKB-UniRule"/>
</dbReference>
<feature type="binding site" evidence="7 9">
    <location>
        <begin position="260"/>
        <end position="263"/>
    </location>
    <ligand>
        <name>substrate</name>
    </ligand>
</feature>